<evidence type="ECO:0000256" key="1">
    <source>
        <dbReference type="SAM" id="Coils"/>
    </source>
</evidence>
<evidence type="ECO:0000313" key="3">
    <source>
        <dbReference type="EMBL" id="KPI89939.1"/>
    </source>
</evidence>
<feature type="compositionally biased region" description="Low complexity" evidence="2">
    <location>
        <begin position="1491"/>
        <end position="1506"/>
    </location>
</feature>
<feature type="compositionally biased region" description="Low complexity" evidence="2">
    <location>
        <begin position="1321"/>
        <end position="1343"/>
    </location>
</feature>
<name>A0A0N0P8H2_LEPSE</name>
<sequence>MSVVAATEGSAATGGMAASPSASSSPDDARRCASTASVASVHQSFMDSEAAARLRASTQANDVVTLKVAPAVAATALPSPLPIPPPMSQWRALHSRSWSNTSQNFFDETDGGAEVPRGCVRDNILEAHTTLAGEAKRQANCTAEETATSSPAPKPSETQEGCSEVSGRCDTIEGGVGSADYGSSGQLHPALQHGLTCPYEHSRNPYLRAAAREMQVSPGEAPSNWADEGFTGGCGGLGSTSVLADNEWSTRMNGEGAPSFAQATHRVPQLTRPFGFSTQRSNATPRAALPAVSTIKETLPSAGGAASSTPLRGIPLFTRTRQPSRFALSSAPSLRQSVEEYGQLHLQEEAVHWYHRSSELEHRLARLQEAYDRQSKLLAAQWRAAERRASEYTNTTTTQAAVDAADADVKAGGRCIQSASHTPPSAGADWTAATRSMELSAERATALTSRSPDSLSPAYLDEVGLACSNGEVVEAGGAMAGRSAASPLAAPCTSVEETALAKAMEAAVHYAIPKPHSGIDYCHFESAFSDDATVVAADLSRSLVRRGTAEAAERPAGTRAADVVVGPTRTTIGIQTDGGASASCASFGREGGEAAHSIVLASGTPRTGGTGDVDCLFTPPTPSAILARQYAEMVSEMKSLQSRLDAAEQEAESLREMRATQDLRCDDLETQLLAKEEQLLRHAQQSPPTSPMVQATTIPVGPNTGGGEEEKSLLSDGSVIRAADPGESSMTPAVQLKPLIAQLKALLGSVRRVHNGFPIEREALEASKTEMSSEGPVALPLDVNSASATAEQFPSPSSGLEVHSVGDAAQLTSLVTQVHQTVLQVSQQYAALQAELEVVRADRNELIGEQSEQVRLLQQQILKKDREQLALMERLHSRQECVAAVDGGRGEGASATGPFEERPPTPVVDGPAVRDGAIPASLMVPPERAAAEDGSHALAERVERLTAQLAEAKTAAAAAQEAQRYVLTERLEQVQADLRQTRLRAEDEYDSLSGTIEALTRELADTKEALRIKEVSLRIALRSSSPALLLAAAEGPTDGIALETLSITAKSPTYIATDSLVRPPSALQPVPAASKEPATATALNDEGDMKGLSTVSASPSTPPTSTPSSSLHRHAVEIGMPNGAATQPQGAALSDTHSPPPSPLHHRGKTFVDDGTLRTLPCTVPVDGDAGEGGNECHGAAPAAAYAVLSSSSRERSSRGLTTSIETESYTTLPSLPRGRSSGGSTENVVGHAQSALEAMQNEDSRQAARGEMPGYVGASLPSTVKGISAGASDLPTRQHAAFASAVTAFDRRVIGSRRSASARIADSMEEEEDELPLPLPLRSPLFRNLSSPPSAASTSSSPLQNRTPPSQRSTGPTRTSFRARGSSSPSPLSNDPQRRTTSAMLSISSLSPEERLRNFLSSSADIVAAAAAAAFDETATTPFVSRMSTIPSAKRQTEWVPEADTPTPTFNERRAGMAGRSEARCSVPEDGATPGRTPISLLSERTNITPFSGSSTPSSGLRGSPHVSKVAARHTQASLRRYRTVWQQQESLLESLLSSPSS</sequence>
<feature type="compositionally biased region" description="Low complexity" evidence="2">
    <location>
        <begin position="1"/>
        <end position="26"/>
    </location>
</feature>
<feature type="coiled-coil region" evidence="1">
    <location>
        <begin position="822"/>
        <end position="849"/>
    </location>
</feature>
<gene>
    <name evidence="3" type="ORF">ABL78_0907</name>
</gene>
<evidence type="ECO:0000256" key="2">
    <source>
        <dbReference type="SAM" id="MobiDB-lite"/>
    </source>
</evidence>
<feature type="region of interest" description="Disordered" evidence="2">
    <location>
        <begin position="1303"/>
        <end position="1390"/>
    </location>
</feature>
<dbReference type="OMA" id="QHCPSEG"/>
<feature type="region of interest" description="Disordered" evidence="2">
    <location>
        <begin position="1191"/>
        <end position="1228"/>
    </location>
</feature>
<evidence type="ECO:0000313" key="4">
    <source>
        <dbReference type="Proteomes" id="UP000038009"/>
    </source>
</evidence>
<feature type="region of interest" description="Disordered" evidence="2">
    <location>
        <begin position="141"/>
        <end position="167"/>
    </location>
</feature>
<dbReference type="EMBL" id="LJSK01000013">
    <property type="protein sequence ID" value="KPI89939.1"/>
    <property type="molecule type" value="Genomic_DNA"/>
</dbReference>
<feature type="region of interest" description="Disordered" evidence="2">
    <location>
        <begin position="887"/>
        <end position="911"/>
    </location>
</feature>
<feature type="region of interest" description="Disordered" evidence="2">
    <location>
        <begin position="1436"/>
        <end position="1515"/>
    </location>
</feature>
<keyword evidence="4" id="KW-1185">Reference proteome</keyword>
<feature type="compositionally biased region" description="Polar residues" evidence="2">
    <location>
        <begin position="1344"/>
        <end position="1390"/>
    </location>
</feature>
<dbReference type="VEuPathDB" id="TriTrypDB:Lsey_0013_0040"/>
<keyword evidence="1" id="KW-0175">Coiled coil</keyword>
<feature type="coiled-coil region" evidence="1">
    <location>
        <begin position="630"/>
        <end position="685"/>
    </location>
</feature>
<accession>A0A0N0P8H2</accession>
<feature type="region of interest" description="Disordered" evidence="2">
    <location>
        <begin position="1084"/>
        <end position="1157"/>
    </location>
</feature>
<protein>
    <submittedName>
        <fullName evidence="3">Uncharacterized protein</fullName>
    </submittedName>
</protein>
<dbReference type="OrthoDB" id="267498at2759"/>
<feature type="region of interest" description="Disordered" evidence="2">
    <location>
        <begin position="1"/>
        <end position="31"/>
    </location>
</feature>
<feature type="compositionally biased region" description="Polar residues" evidence="2">
    <location>
        <begin position="1200"/>
        <end position="1212"/>
    </location>
</feature>
<dbReference type="PANTHER" id="PTHR45615">
    <property type="entry name" value="MYOSIN HEAVY CHAIN, NON-MUSCLE"/>
    <property type="match status" value="1"/>
</dbReference>
<reference evidence="3 4" key="1">
    <citation type="journal article" date="2015" name="PLoS Pathog.">
        <title>Leptomonas seymouri: Adaptations to the Dixenous Life Cycle Analyzed by Genome Sequencing, Transcriptome Profiling and Co-infection with Leishmania donovani.</title>
        <authorList>
            <person name="Kraeva N."/>
            <person name="Butenko A."/>
            <person name="Hlavacova J."/>
            <person name="Kostygov A."/>
            <person name="Myskova J."/>
            <person name="Grybchuk D."/>
            <person name="Lestinova T."/>
            <person name="Votypka J."/>
            <person name="Volf P."/>
            <person name="Opperdoes F."/>
            <person name="Flegontov P."/>
            <person name="Lukes J."/>
            <person name="Yurchenko V."/>
        </authorList>
    </citation>
    <scope>NUCLEOTIDE SEQUENCE [LARGE SCALE GENOMIC DNA]</scope>
    <source>
        <strain evidence="3 4">ATCC 30220</strain>
    </source>
</reference>
<feature type="compositionally biased region" description="Polar residues" evidence="2">
    <location>
        <begin position="141"/>
        <end position="161"/>
    </location>
</feature>
<dbReference type="PANTHER" id="PTHR45615:SF66">
    <property type="entry name" value="CARD DOMAIN-CONTAINING PROTEIN"/>
    <property type="match status" value="1"/>
</dbReference>
<comment type="caution">
    <text evidence="3">The sequence shown here is derived from an EMBL/GenBank/DDBJ whole genome shotgun (WGS) entry which is preliminary data.</text>
</comment>
<dbReference type="Proteomes" id="UP000038009">
    <property type="component" value="Unassembled WGS sequence"/>
</dbReference>
<feature type="coiled-coil region" evidence="1">
    <location>
        <begin position="935"/>
        <end position="1016"/>
    </location>
</feature>
<organism evidence="3 4">
    <name type="scientific">Leptomonas seymouri</name>
    <dbReference type="NCBI Taxonomy" id="5684"/>
    <lineage>
        <taxon>Eukaryota</taxon>
        <taxon>Discoba</taxon>
        <taxon>Euglenozoa</taxon>
        <taxon>Kinetoplastea</taxon>
        <taxon>Metakinetoplastina</taxon>
        <taxon>Trypanosomatida</taxon>
        <taxon>Trypanosomatidae</taxon>
        <taxon>Leishmaniinae</taxon>
        <taxon>Leptomonas</taxon>
    </lineage>
</organism>
<feature type="compositionally biased region" description="Low complexity" evidence="2">
    <location>
        <begin position="1213"/>
        <end position="1225"/>
    </location>
</feature>
<proteinExistence type="predicted"/>